<evidence type="ECO:0000313" key="2">
    <source>
        <dbReference type="Proteomes" id="UP000078237"/>
    </source>
</evidence>
<protein>
    <submittedName>
        <fullName evidence="1">Uncharacterized protein</fullName>
    </submittedName>
</protein>
<proteinExistence type="predicted"/>
<reference evidence="1 2" key="1">
    <citation type="journal article" date="2016" name="Genome Announc.">
        <title>Genome Sequence of Madurella mycetomatis mm55, Isolated from a Human Mycetoma Case in Sudan.</title>
        <authorList>
            <person name="Smit S."/>
            <person name="Derks M.F."/>
            <person name="Bervoets S."/>
            <person name="Fahal A."/>
            <person name="van Leeuwen W."/>
            <person name="van Belkum A."/>
            <person name="van de Sande W.W."/>
        </authorList>
    </citation>
    <scope>NUCLEOTIDE SEQUENCE [LARGE SCALE GENOMIC DNA]</scope>
    <source>
        <strain evidence="2">mm55</strain>
    </source>
</reference>
<keyword evidence="2" id="KW-1185">Reference proteome</keyword>
<dbReference type="Proteomes" id="UP000078237">
    <property type="component" value="Unassembled WGS sequence"/>
</dbReference>
<evidence type="ECO:0000313" key="1">
    <source>
        <dbReference type="EMBL" id="KXX78990.1"/>
    </source>
</evidence>
<dbReference type="AlphaFoldDB" id="A0A175W6S3"/>
<accession>A0A175W6S3</accession>
<comment type="caution">
    <text evidence="1">The sequence shown here is derived from an EMBL/GenBank/DDBJ whole genome shotgun (WGS) entry which is preliminary data.</text>
</comment>
<organism evidence="1 2">
    <name type="scientific">Madurella mycetomatis</name>
    <dbReference type="NCBI Taxonomy" id="100816"/>
    <lineage>
        <taxon>Eukaryota</taxon>
        <taxon>Fungi</taxon>
        <taxon>Dikarya</taxon>
        <taxon>Ascomycota</taxon>
        <taxon>Pezizomycotina</taxon>
        <taxon>Sordariomycetes</taxon>
        <taxon>Sordariomycetidae</taxon>
        <taxon>Sordariales</taxon>
        <taxon>Sordariales incertae sedis</taxon>
        <taxon>Madurella</taxon>
    </lineage>
</organism>
<sequence>MTITITITIGIGRLFTAAHEAAVAAAVPAERLNLTLGRRLKHGPTVAGFLMGVCKTVGNCSTSIPTISAPLAETIWSAWSLVAFRATTSLVTWDGGASRSHNVLRSRIKKLGSPSAALLLARAQCVGPEVRPLALASQLLAMSIAWGSGGAIWTVAASTLQL</sequence>
<gene>
    <name evidence="1" type="ORF">MMYC01_206290</name>
</gene>
<name>A0A175W6S3_9PEZI</name>
<dbReference type="EMBL" id="LCTW02000101">
    <property type="protein sequence ID" value="KXX78990.1"/>
    <property type="molecule type" value="Genomic_DNA"/>
</dbReference>
<dbReference type="VEuPathDB" id="FungiDB:MMYC01_206290"/>